<keyword evidence="2" id="KW-1185">Reference proteome</keyword>
<dbReference type="RefSeq" id="WP_345722484.1">
    <property type="nucleotide sequence ID" value="NZ_BAABRU010000008.1"/>
</dbReference>
<dbReference type="Proteomes" id="UP001428290">
    <property type="component" value="Unassembled WGS sequence"/>
</dbReference>
<organism evidence="1 2">
    <name type="scientific">Herpetosiphon gulosus</name>
    <dbReference type="NCBI Taxonomy" id="1973496"/>
    <lineage>
        <taxon>Bacteria</taxon>
        <taxon>Bacillati</taxon>
        <taxon>Chloroflexota</taxon>
        <taxon>Chloroflexia</taxon>
        <taxon>Herpetosiphonales</taxon>
        <taxon>Herpetosiphonaceae</taxon>
        <taxon>Herpetosiphon</taxon>
    </lineage>
</organism>
<proteinExistence type="predicted"/>
<accession>A0ABP9X1Z4</accession>
<evidence type="ECO:0000313" key="1">
    <source>
        <dbReference type="EMBL" id="GAA5528868.1"/>
    </source>
</evidence>
<evidence type="ECO:0000313" key="2">
    <source>
        <dbReference type="Proteomes" id="UP001428290"/>
    </source>
</evidence>
<gene>
    <name evidence="1" type="ORF">Hgul01_02671</name>
</gene>
<protein>
    <submittedName>
        <fullName evidence="1">Uncharacterized protein</fullName>
    </submittedName>
</protein>
<comment type="caution">
    <text evidence="1">The sequence shown here is derived from an EMBL/GenBank/DDBJ whole genome shotgun (WGS) entry which is preliminary data.</text>
</comment>
<name>A0ABP9X1Z4_9CHLR</name>
<sequence length="1685" mass="191765">MNQLPLNYDALVSVEAGFKPSVQLPSDFDNEDINKRLINSYIPTTQTVDIFTEIARSLSPHSTERARMLVGTFGTGKSDLLLMLCNYFSQPVDAVSMRTFYQRLESINENQANTIKQRRNENKPFLVVLLQADAVTPFPGFVLYGLQQALMRQNLQDLMEITKYQAARELIETWERDHHPRLADLQTFLYERESREILTLKADLASAQADMALPIFQRAFKAVTGTEFNIYGYSQPHETYARVAKALRDRGTHSGILLICDEFTEFLRRFEMGQDIGELESETKAIENIAERSATSGANQIHFLIASLDSFASASMESNSTQANKALERSGGRFKQHSLAIQGSEELLRGAIQRTEQGKQLVLPNRQRDELLNIAHERWPSPWHKREWVRDVVIEGTFPLHPLTTFALPLINRKVAQSQRTMFLFLNSNQGLRGFLKTTKLQSMYPDWFNLVTLDYLFDYFYESIEIKKSDITEAFTHSLQRLGTATVDIRIVDLAKRILKVVALGEVISDSFPGLTRQLLRQALNMPESAQADLMIALDVLDGLEAIYPPSETDSDTSGVYSLPMQGRVSSRHLKQRIKAIAQTLTITVDSLQAKHKAESVKTQSYNTNYGTHRELTAFYVALASLTSSNKLKADLEASADGLLWYVIATSDTDQVKARSEARELTKKHPNLVIGIPLMPLTILNVLKDYEALERLRNDPQLDTAAKDYLRDTAQVGKSYKLALETALSKLRDPKQWEWFANGSNRTLPLPDLVNDVISKLFNATPIHHLGQHFKPKGYSPALDEAIGHIIKGKILIASNGSRSADMILKTAVVKLGLLKQGTKQGAFDSYTVIEPDGGTPKSLNVWECMRSHLTSRKLWADLVATLRQPPYGMYNSLLSVFIAAFFNYYSEAVDVTNAHIGNQGFLNIDGSLIKKMLDQPHNFSVRYQPLEPSESQWLRGMLFCGLKQSLEQGVTQGMTLRAHVADQIRQWIKRLAFPMFVGTLEASILKGLYPNVDSQLINVVQQLIQSKTFESDVLNMIPHDVGMPTDHTVWDETSVETGLQRFELVCRMIERLPKLLHEYAINRVAAIFGADPVDPDAAPTNYDRRWDTIYRWRMSRKIVQVSGLAHYPRDLFRITNSSNGLIETKLLDEFARTISDVNSDYQRWTTFDKLERVIDEISKAKKIIDEQWAQSASVEEVWLDGIATATLGRKTVNVKDTAVARYLAEWATRISWPSWIHSVTPKSIQGIYSHLSEQQSQDLLYMLRRISYDATQWQSELATTLPNQFGAESWHKADVIKAIIRFEEAIKRANVIDLKAQEHIINAITQLFGSDGDGNPNDTITEWLLAHPVVIQTDISVEAQQLLKHLNDKNNNDLSTLILTTLPQSLPQIRKSYQEWADYTIFGHYFKLIQGVIHEIATYISVSEIEYQWLTGVASAFSNQPFSTDTRDKSRLIPLVYQKLLAWRDQQQLPSFINTLEQKDLNLIIDPASHHMIDSILLVLKTKARDIDLMAEILLVRLPKSLQTSNNKPELLGEDIQSLLGDLDRVCMLASQISNKFKQLIYKEIENIFGFNQGDFIKNLYTWRDAHILLSNDSISTQSKQFFNILHANGDLMLALLNQIPKIFHKVGIPYNQWPTWNVYDTYIENLRAAVQEIEQYGEIKDSTPAANEVWNIFKREFDMLTIEEQRWLINKFNQELRG</sequence>
<reference evidence="1 2" key="1">
    <citation type="submission" date="2024-02" db="EMBL/GenBank/DDBJ databases">
        <title>Herpetosiphon gulosus NBRC 112829.</title>
        <authorList>
            <person name="Ichikawa N."/>
            <person name="Katano-Makiyama Y."/>
            <person name="Hidaka K."/>
        </authorList>
    </citation>
    <scope>NUCLEOTIDE SEQUENCE [LARGE SCALE GENOMIC DNA]</scope>
    <source>
        <strain evidence="1 2">NBRC 112829</strain>
    </source>
</reference>
<dbReference type="EMBL" id="BAABRU010000008">
    <property type="protein sequence ID" value="GAA5528868.1"/>
    <property type="molecule type" value="Genomic_DNA"/>
</dbReference>